<sequence length="229" mass="27654">MKKKLAIQLFGHMRTYEQTYEKFKENIINVNLQDGWEIDLFIHTWNKFNSSSKSWHESLNLFSNNDYLKEEDKIKIQKLYNPKVLSIEFLNEGEHGGLLSKIRGNELRKQYSQEHNNKYDYILYTRPDLLFISPFRIDIFLSIYLQGAYKNIGLPKKHTFCCNNFFRGRKVADPRVLNEADLIYFSSFEQNFFRPEENRDFLNISLDYTLHKDFFIQREKFIHGWRSHP</sequence>
<name>A0A5Z0YG42_CAMCO</name>
<evidence type="ECO:0008006" key="4">
    <source>
        <dbReference type="Google" id="ProtNLM"/>
    </source>
</evidence>
<accession>A0A5Z0YG42</accession>
<dbReference type="EMBL" id="AACRQU010000057">
    <property type="protein sequence ID" value="EAL8417605.1"/>
    <property type="molecule type" value="Genomic_DNA"/>
</dbReference>
<evidence type="ECO:0000313" key="1">
    <source>
        <dbReference type="EMBL" id="EAL8417605.1"/>
    </source>
</evidence>
<organism evidence="2">
    <name type="scientific">Campylobacter coli</name>
    <dbReference type="NCBI Taxonomy" id="195"/>
    <lineage>
        <taxon>Bacteria</taxon>
        <taxon>Pseudomonadati</taxon>
        <taxon>Campylobacterota</taxon>
        <taxon>Epsilonproteobacteria</taxon>
        <taxon>Campylobacterales</taxon>
        <taxon>Campylobacteraceae</taxon>
        <taxon>Campylobacter</taxon>
    </lineage>
</organism>
<gene>
    <name evidence="1" type="ORF">DYF97_09635</name>
    <name evidence="2" type="ORF">F9W89_08495</name>
</gene>
<comment type="caution">
    <text evidence="2">The sequence shown here is derived from an EMBL/GenBank/DDBJ whole genome shotgun (WGS) entry which is preliminary data.</text>
</comment>
<dbReference type="Proteomes" id="UP000333665">
    <property type="component" value="Unassembled WGS sequence"/>
</dbReference>
<evidence type="ECO:0000313" key="3">
    <source>
        <dbReference type="Proteomes" id="UP000333665"/>
    </source>
</evidence>
<dbReference type="AlphaFoldDB" id="A0A5Z0YG42"/>
<feature type="non-terminal residue" evidence="2">
    <location>
        <position position="229"/>
    </location>
</feature>
<evidence type="ECO:0000313" key="2">
    <source>
        <dbReference type="EMBL" id="EDB3183314.1"/>
    </source>
</evidence>
<protein>
    <recommendedName>
        <fullName evidence="4">Alpha-2,3-sialyltransferase</fullName>
    </recommendedName>
</protein>
<dbReference type="EMBL" id="AALNCH010000026">
    <property type="protein sequence ID" value="EDB3183314.1"/>
    <property type="molecule type" value="Genomic_DNA"/>
</dbReference>
<reference evidence="1 3" key="1">
    <citation type="submission" date="2018-08" db="EMBL/GenBank/DDBJ databases">
        <authorList>
            <consortium name="NARMS: The National Antimicrobial Resistance Monitoring System"/>
        </authorList>
    </citation>
    <scope>NUCLEOTIDE SEQUENCE [LARGE SCALE GENOMIC DNA]</scope>
    <source>
        <strain evidence="1 3">FSIS11812579</strain>
    </source>
</reference>
<proteinExistence type="predicted"/>
<reference evidence="2" key="2">
    <citation type="submission" date="2019-10" db="EMBL/GenBank/DDBJ databases">
        <authorList>
            <person name="Ashton P.M."/>
            <person name="Dallman T."/>
            <person name="Nair S."/>
            <person name="De Pinna E."/>
            <person name="Peters T."/>
            <person name="Grant K."/>
        </authorList>
    </citation>
    <scope>NUCLEOTIDE SEQUENCE</scope>
    <source>
        <strain evidence="2">814990</strain>
    </source>
</reference>